<protein>
    <recommendedName>
        <fullName evidence="4">Lytic murein transglycosylase</fullName>
    </recommendedName>
</protein>
<organism evidence="2 3">
    <name type="scientific">Rhizobium esperanzae</name>
    <dbReference type="NCBI Taxonomy" id="1967781"/>
    <lineage>
        <taxon>Bacteria</taxon>
        <taxon>Pseudomonadati</taxon>
        <taxon>Pseudomonadota</taxon>
        <taxon>Alphaproteobacteria</taxon>
        <taxon>Hyphomicrobiales</taxon>
        <taxon>Rhizobiaceae</taxon>
        <taxon>Rhizobium/Agrobacterium group</taxon>
        <taxon>Rhizobium</taxon>
    </lineage>
</organism>
<sequence length="82" mass="8950">MRFRRLSPRVTPLCPAGHLPHKGGDRYAEPASPNNQSPLIQRRTTGDRCAIRLPISPLVGEMPGRAEGGGYAFDAPKWGQTL</sequence>
<evidence type="ECO:0000313" key="3">
    <source>
        <dbReference type="Proteomes" id="UP000197269"/>
    </source>
</evidence>
<name>A0A246DXZ7_9HYPH</name>
<reference evidence="2 3" key="1">
    <citation type="submission" date="2017-03" db="EMBL/GenBank/DDBJ databases">
        <title>Genome of strain Rhizobium sp. CNPSo 668.</title>
        <authorList>
            <person name="Ribeiro R."/>
        </authorList>
    </citation>
    <scope>NUCLEOTIDE SEQUENCE [LARGE SCALE GENOMIC DNA]</scope>
    <source>
        <strain evidence="2 3">CNPSo 668</strain>
    </source>
</reference>
<dbReference type="EMBL" id="MXPU01000005">
    <property type="protein sequence ID" value="OWO95230.1"/>
    <property type="molecule type" value="Genomic_DNA"/>
</dbReference>
<accession>A0A246DXZ7</accession>
<evidence type="ECO:0000313" key="2">
    <source>
        <dbReference type="EMBL" id="OWO95230.1"/>
    </source>
</evidence>
<proteinExistence type="predicted"/>
<dbReference type="AlphaFoldDB" id="A0A246DXZ7"/>
<evidence type="ECO:0000256" key="1">
    <source>
        <dbReference type="SAM" id="MobiDB-lite"/>
    </source>
</evidence>
<dbReference type="Proteomes" id="UP000197269">
    <property type="component" value="Unassembled WGS sequence"/>
</dbReference>
<feature type="compositionally biased region" description="Polar residues" evidence="1">
    <location>
        <begin position="32"/>
        <end position="42"/>
    </location>
</feature>
<evidence type="ECO:0008006" key="4">
    <source>
        <dbReference type="Google" id="ProtNLM"/>
    </source>
</evidence>
<comment type="caution">
    <text evidence="2">The sequence shown here is derived from an EMBL/GenBank/DDBJ whole genome shotgun (WGS) entry which is preliminary data.</text>
</comment>
<gene>
    <name evidence="2" type="ORF">B5E41_09050</name>
</gene>
<feature type="region of interest" description="Disordered" evidence="1">
    <location>
        <begin position="1"/>
        <end position="42"/>
    </location>
</feature>